<dbReference type="Proteomes" id="UP000231503">
    <property type="component" value="Unassembled WGS sequence"/>
</dbReference>
<dbReference type="AlphaFoldDB" id="A0A2H0TF43"/>
<organism evidence="1 2">
    <name type="scientific">Candidatus Niyogibacteria bacterium CG10_big_fil_rev_8_21_14_0_10_46_36</name>
    <dbReference type="NCBI Taxonomy" id="1974726"/>
    <lineage>
        <taxon>Bacteria</taxon>
        <taxon>Candidatus Niyogiibacteriota</taxon>
    </lineage>
</organism>
<sequence>MSFLHGRTRMLALDLGIKEMGYALLDDEILIRYGVKNFKKKVKKETVPGVDLIRTYKPRVLILGKLSHSYRKGNPMLKRGTNKIKRFAIKQRIRVHEIEPASAIKSLMKDGKPTKFNAAAHITALYPELTAYLPQKGRILWTSKDLYWMNMFDALTLALAYLRKRKRGEHTTMHL</sequence>
<evidence type="ECO:0000313" key="2">
    <source>
        <dbReference type="Proteomes" id="UP000231503"/>
    </source>
</evidence>
<dbReference type="InterPro" id="IPR036397">
    <property type="entry name" value="RNaseH_sf"/>
</dbReference>
<proteinExistence type="predicted"/>
<reference evidence="2" key="1">
    <citation type="submission" date="2017-09" db="EMBL/GenBank/DDBJ databases">
        <title>Depth-based differentiation of microbial function through sediment-hosted aquifers and enrichment of novel symbionts in the deep terrestrial subsurface.</title>
        <authorList>
            <person name="Probst A.J."/>
            <person name="Ladd B."/>
            <person name="Jarett J.K."/>
            <person name="Geller-Mcgrath D.E."/>
            <person name="Sieber C.M.K."/>
            <person name="Emerson J.B."/>
            <person name="Anantharaman K."/>
            <person name="Thomas B.C."/>
            <person name="Malmstrom R."/>
            <person name="Stieglmeier M."/>
            <person name="Klingl A."/>
            <person name="Woyke T."/>
            <person name="Ryan C.M."/>
            <person name="Banfield J.F."/>
        </authorList>
    </citation>
    <scope>NUCLEOTIDE SEQUENCE [LARGE SCALE GENOMIC DNA]</scope>
</reference>
<dbReference type="EMBL" id="PFCO01000008">
    <property type="protein sequence ID" value="PIR69435.1"/>
    <property type="molecule type" value="Genomic_DNA"/>
</dbReference>
<gene>
    <name evidence="1" type="ORF">COU47_03665</name>
</gene>
<comment type="caution">
    <text evidence="1">The sequence shown here is derived from an EMBL/GenBank/DDBJ whole genome shotgun (WGS) entry which is preliminary data.</text>
</comment>
<evidence type="ECO:0000313" key="1">
    <source>
        <dbReference type="EMBL" id="PIR69435.1"/>
    </source>
</evidence>
<dbReference type="GO" id="GO:0003676">
    <property type="term" value="F:nucleic acid binding"/>
    <property type="evidence" value="ECO:0007669"/>
    <property type="project" value="InterPro"/>
</dbReference>
<dbReference type="Gene3D" id="3.30.420.10">
    <property type="entry name" value="Ribonuclease H-like superfamily/Ribonuclease H"/>
    <property type="match status" value="1"/>
</dbReference>
<name>A0A2H0TF43_9BACT</name>
<accession>A0A2H0TF43</accession>
<protein>
    <submittedName>
        <fullName evidence="1">Uncharacterized protein</fullName>
    </submittedName>
</protein>